<keyword evidence="2" id="KW-1185">Reference proteome</keyword>
<proteinExistence type="predicted"/>
<sequence length="476" mass="51617">MAESAPNHDLVALMQEANLGAREFATEVNRLIGTTGTPISRTAPYAWMNAGRVPQRAEVRSLAAFVLSKRLGRRVSADQIWTGRTAGPAPVIAATDGIDGLWGGSSTRQVLEQFLQGGILNRRRFMQMSGAAITAVVTAYIAGHDQTPQEAHRLVGEHPLVTQVEQAVESLQYLDDDYGGAANLTYVRAQVMATAAVLLEGGHDSATDHRLQIALADIAQLAGWMAFDAGDPGWGQRFMFLGVRAAKEAGYRDMVAHILGDLSFQSSTFGSPQDAVDWGEAALSLTGGSAPLVQAAVQSRLAYAYARAGRLDDARRARDNGIERFSRPRGDEPKWLYFFTPAHVESQAGYALIHGGRDLLAQGSAKAGRSAMTEGISLLSNVGAWNLPLDIKGQRRRALFEGAWLATGHLHGGDIEQASSVLRTTIPRLHQVNSPRSVAVLTELRRELSRRRRSEYARSVLTELEPALRRRRAVPA</sequence>
<name>A0A7Y9LCA1_9ACTN</name>
<accession>A0A7Y9LCA1</accession>
<organism evidence="1 2">
    <name type="scientific">Microlunatus parietis</name>
    <dbReference type="NCBI Taxonomy" id="682979"/>
    <lineage>
        <taxon>Bacteria</taxon>
        <taxon>Bacillati</taxon>
        <taxon>Actinomycetota</taxon>
        <taxon>Actinomycetes</taxon>
        <taxon>Propionibacteriales</taxon>
        <taxon>Propionibacteriaceae</taxon>
        <taxon>Microlunatus</taxon>
    </lineage>
</organism>
<reference evidence="1 2" key="1">
    <citation type="submission" date="2020-07" db="EMBL/GenBank/DDBJ databases">
        <title>Sequencing the genomes of 1000 actinobacteria strains.</title>
        <authorList>
            <person name="Klenk H.-P."/>
        </authorList>
    </citation>
    <scope>NUCLEOTIDE SEQUENCE [LARGE SCALE GENOMIC DNA]</scope>
    <source>
        <strain evidence="1 2">DSM 22083</strain>
    </source>
</reference>
<dbReference type="RefSeq" id="WP_179750298.1">
    <property type="nucleotide sequence ID" value="NZ_JACCBU010000001.1"/>
</dbReference>
<evidence type="ECO:0000313" key="2">
    <source>
        <dbReference type="Proteomes" id="UP000569914"/>
    </source>
</evidence>
<evidence type="ECO:0000313" key="1">
    <source>
        <dbReference type="EMBL" id="NYE70666.1"/>
    </source>
</evidence>
<dbReference type="AlphaFoldDB" id="A0A7Y9LCA1"/>
<comment type="caution">
    <text evidence="1">The sequence shown here is derived from an EMBL/GenBank/DDBJ whole genome shotgun (WGS) entry which is preliminary data.</text>
</comment>
<dbReference type="EMBL" id="JACCBU010000001">
    <property type="protein sequence ID" value="NYE70666.1"/>
    <property type="molecule type" value="Genomic_DNA"/>
</dbReference>
<evidence type="ECO:0008006" key="3">
    <source>
        <dbReference type="Google" id="ProtNLM"/>
    </source>
</evidence>
<protein>
    <recommendedName>
        <fullName evidence="3">Transcriptional regulator</fullName>
    </recommendedName>
</protein>
<dbReference type="Proteomes" id="UP000569914">
    <property type="component" value="Unassembled WGS sequence"/>
</dbReference>
<gene>
    <name evidence="1" type="ORF">BKA15_001995</name>
</gene>